<feature type="domain" description="PAS" evidence="9">
    <location>
        <begin position="636"/>
        <end position="706"/>
    </location>
</feature>
<evidence type="ECO:0000256" key="2">
    <source>
        <dbReference type="ARBA" id="ARBA00012438"/>
    </source>
</evidence>
<dbReference type="InterPro" id="IPR013655">
    <property type="entry name" value="PAS_fold_3"/>
</dbReference>
<dbReference type="SUPFAM" id="SSF52172">
    <property type="entry name" value="CheY-like"/>
    <property type="match status" value="1"/>
</dbReference>
<name>A0A4Q8XXP4_RHILE</name>
<sequence>MADGGEKLHHDIPHFLSGGGETARLIAAYDWSTSLGPIDTWPESLKTTVGLLIHSPVPIVLLWGVDGIMIYNDAYSIFAGRRHPKLLGSKVREGWPEVADFNDNVMKVGLAGQTLSYSDQELTLHRAGKPEQVFMNLDYSPVIDESGWPGGVIAIVVETTQRVKAERNVVAERERLARMFHDAPSFMAQLDGPEHVFTLANKAYQQLIGHREVIGKPIREALPEIEGQGFFELLDELYASGESYRGDGRRIKLQHAPGAPPEDHLLDFVYQPVFDTNGQVTGIFVEGIDVTKARQAEARRDALARLTEALRDADDLAVVQFEAARILGETLGVSRVGYGSIDPETEILSVDRDWTAAGVETLAGTLPLRDYGSFVDSLKKGEFVSIADVAKDPRTAHAAEALRKRSAGAFINQPVIERGRLVAVLYINNAEIRDWSPEDLALIREIGARTRMSSERIRTATAIRENEARLRFLDRLAEQAAKSLDADAILATTTEMLGRYLNVSNCAYADMDDDQDGFTIRGDWSEPGSPSIVGHYSLADFGKLAVTKLGAGLPLIINDNLAELAPDEAATFQNIGISATICMPLVKEGRLTALMAIHDKVPRVWTSSELALLTEVTERSWAHIERVSAEAELRASEQQLRTLAQAMPNHVWTAQPSGYLDWFNDQIYAYSGLRTSELDGPNWAAMVHPDDLPEVMQRWTEAVEKGTDYETEFRLHRHDGTWRWHLARAVPLRDSDGTIVRWIGTNTDVDDQKNVEGLLEKRLEEKTAERDRIWRVSQDMLLVADSRGIWQSVNPAWTRVLGWSEKELVGRTSEWLEHPDDRQATRAELERLVAGMTTVSFINRIRARDGEYRTLSWSATPVEGILYCVARDITEQRQQEAALKEAEEHLRQAQKMEAVGHLTGGIAHDFNNLLAGISGSLELLEKRLATGRLSGVERYIQAAQGAARRAAALTQRLLAFSRRQTLDPKPVDVNRLVAGMEDLIRRSVGPLVEVEVVGAGDLWVTRVDPSQLENSLLNLCINGRDAMAPNGGRITIETANKWLEDRAARERDLMPGQYISLCVTDTGTGMTPEVIARAFDPFYTTKPLGEGTGLGLSMVYGFARQSGGQVRIYSEVGKGTTMCLYLPRFLGSAEADEASITAAVDKGDGETVLVIDDEPTIRMLVVEVLEENGYTAIQASDGPNGLRILQSDTRIDLLITDVGLPGGMNGRQVADAGRVTRPDLKVLFITGFAENAAIGNGHLGPGMEVITKPFMISTLANKIRDLIDR</sequence>
<evidence type="ECO:0000256" key="4">
    <source>
        <dbReference type="ARBA" id="ARBA00022679"/>
    </source>
</evidence>
<dbReference type="PANTHER" id="PTHR43304">
    <property type="entry name" value="PHYTOCHROME-LIKE PROTEIN CPH1"/>
    <property type="match status" value="1"/>
</dbReference>
<dbReference type="Proteomes" id="UP000293652">
    <property type="component" value="Unassembled WGS sequence"/>
</dbReference>
<dbReference type="Gene3D" id="3.30.450.20">
    <property type="entry name" value="PAS domain"/>
    <property type="match status" value="4"/>
</dbReference>
<evidence type="ECO:0000259" key="10">
    <source>
        <dbReference type="PROSITE" id="PS50113"/>
    </source>
</evidence>
<dbReference type="InterPro" id="IPR036097">
    <property type="entry name" value="HisK_dim/P_sf"/>
</dbReference>
<geneLocation type="plasmid" evidence="11">
    <name>pSM145A_Rh05</name>
</geneLocation>
<dbReference type="PROSITE" id="PS50110">
    <property type="entry name" value="RESPONSE_REGULATORY"/>
    <property type="match status" value="1"/>
</dbReference>
<feature type="modified residue" description="4-aspartylphosphate" evidence="6">
    <location>
        <position position="1201"/>
    </location>
</feature>
<organism evidence="11 12">
    <name type="scientific">Rhizobium leguminosarum</name>
    <dbReference type="NCBI Taxonomy" id="384"/>
    <lineage>
        <taxon>Bacteria</taxon>
        <taxon>Pseudomonadati</taxon>
        <taxon>Pseudomonadota</taxon>
        <taxon>Alphaproteobacteria</taxon>
        <taxon>Hyphomicrobiales</taxon>
        <taxon>Rhizobiaceae</taxon>
        <taxon>Rhizobium/Agrobacterium group</taxon>
        <taxon>Rhizobium</taxon>
    </lineage>
</organism>
<dbReference type="EMBL" id="SIPC01000005">
    <property type="protein sequence ID" value="TAX66141.1"/>
    <property type="molecule type" value="Genomic_DNA"/>
</dbReference>
<dbReference type="InterPro" id="IPR035965">
    <property type="entry name" value="PAS-like_dom_sf"/>
</dbReference>
<evidence type="ECO:0000313" key="12">
    <source>
        <dbReference type="Proteomes" id="UP000293652"/>
    </source>
</evidence>
<dbReference type="CDD" id="cd16919">
    <property type="entry name" value="HATPase_CckA-like"/>
    <property type="match status" value="1"/>
</dbReference>
<evidence type="ECO:0000259" key="8">
    <source>
        <dbReference type="PROSITE" id="PS50110"/>
    </source>
</evidence>
<evidence type="ECO:0000259" key="9">
    <source>
        <dbReference type="PROSITE" id="PS50112"/>
    </source>
</evidence>
<reference evidence="11 12" key="1">
    <citation type="submission" date="2019-02" db="EMBL/GenBank/DDBJ databases">
        <title>The genomic architecture of introgression among sibling species of bacteria.</title>
        <authorList>
            <person name="Cavassim M.I.A."/>
            <person name="Moeskjaer S."/>
            <person name="Moslemi C."/>
            <person name="Fields B."/>
            <person name="Bachmann A."/>
            <person name="Vilhjalmsson B."/>
            <person name="Schierup M.H."/>
            <person name="Young J.P.W."/>
            <person name="Andersen S.U."/>
        </authorList>
    </citation>
    <scope>NUCLEOTIDE SEQUENCE [LARGE SCALE GENOMIC DNA]</scope>
    <source>
        <strain evidence="11 12">SM145A</strain>
        <plasmid evidence="11">pSM145A_Rh05</plasmid>
    </source>
</reference>
<dbReference type="SUPFAM" id="SSF55785">
    <property type="entry name" value="PYP-like sensor domain (PAS domain)"/>
    <property type="match status" value="3"/>
</dbReference>
<dbReference type="Pfam" id="PF01590">
    <property type="entry name" value="GAF"/>
    <property type="match status" value="2"/>
</dbReference>
<dbReference type="SMART" id="SM00065">
    <property type="entry name" value="GAF"/>
    <property type="match status" value="2"/>
</dbReference>
<dbReference type="CDD" id="cd00130">
    <property type="entry name" value="PAS"/>
    <property type="match status" value="3"/>
</dbReference>
<dbReference type="Gene3D" id="3.30.450.40">
    <property type="match status" value="2"/>
</dbReference>
<dbReference type="AlphaFoldDB" id="A0A4Q8XXP4"/>
<feature type="domain" description="PAS" evidence="9">
    <location>
        <begin position="766"/>
        <end position="836"/>
    </location>
</feature>
<dbReference type="Pfam" id="PF02518">
    <property type="entry name" value="HATPase_c"/>
    <property type="match status" value="1"/>
</dbReference>
<evidence type="ECO:0000256" key="6">
    <source>
        <dbReference type="PROSITE-ProRule" id="PRU00169"/>
    </source>
</evidence>
<feature type="domain" description="Histidine kinase" evidence="7">
    <location>
        <begin position="905"/>
        <end position="1130"/>
    </location>
</feature>
<keyword evidence="11" id="KW-0614">Plasmid</keyword>
<keyword evidence="3 6" id="KW-0597">Phosphoprotein</keyword>
<dbReference type="Gene3D" id="3.30.565.10">
    <property type="entry name" value="Histidine kinase-like ATPase, C-terminal domain"/>
    <property type="match status" value="1"/>
</dbReference>
<dbReference type="PROSITE" id="PS50112">
    <property type="entry name" value="PAS"/>
    <property type="match status" value="2"/>
</dbReference>
<dbReference type="SMART" id="SM00388">
    <property type="entry name" value="HisKA"/>
    <property type="match status" value="1"/>
</dbReference>
<dbReference type="SMART" id="SM00086">
    <property type="entry name" value="PAC"/>
    <property type="match status" value="3"/>
</dbReference>
<accession>A0A4Q8XXP4</accession>
<evidence type="ECO:0000256" key="3">
    <source>
        <dbReference type="ARBA" id="ARBA00022553"/>
    </source>
</evidence>
<dbReference type="InterPro" id="IPR005467">
    <property type="entry name" value="His_kinase_dom"/>
</dbReference>
<dbReference type="PRINTS" id="PR00344">
    <property type="entry name" value="BCTRLSENSOR"/>
</dbReference>
<dbReference type="PROSITE" id="PS50109">
    <property type="entry name" value="HIS_KIN"/>
    <property type="match status" value="1"/>
</dbReference>
<dbReference type="InterPro" id="IPR029016">
    <property type="entry name" value="GAF-like_dom_sf"/>
</dbReference>
<dbReference type="EC" id="2.7.13.3" evidence="2"/>
<dbReference type="InterPro" id="IPR003594">
    <property type="entry name" value="HATPase_dom"/>
</dbReference>
<dbReference type="InterPro" id="IPR036890">
    <property type="entry name" value="HATPase_C_sf"/>
</dbReference>
<evidence type="ECO:0000313" key="11">
    <source>
        <dbReference type="EMBL" id="TAX66141.1"/>
    </source>
</evidence>
<keyword evidence="4" id="KW-0808">Transferase</keyword>
<dbReference type="SMART" id="SM00387">
    <property type="entry name" value="HATPase_c"/>
    <property type="match status" value="1"/>
</dbReference>
<dbReference type="InterPro" id="IPR011006">
    <property type="entry name" value="CheY-like_superfamily"/>
</dbReference>
<dbReference type="RefSeq" id="WP_130751072.1">
    <property type="nucleotide sequence ID" value="NZ_SIPC01000005.1"/>
</dbReference>
<dbReference type="Gene3D" id="3.40.50.2300">
    <property type="match status" value="1"/>
</dbReference>
<dbReference type="NCBIfam" id="TIGR00229">
    <property type="entry name" value="sensory_box"/>
    <property type="match status" value="2"/>
</dbReference>
<dbReference type="InterPro" id="IPR013656">
    <property type="entry name" value="PAS_4"/>
</dbReference>
<dbReference type="SMART" id="SM00091">
    <property type="entry name" value="PAS"/>
    <property type="match status" value="3"/>
</dbReference>
<dbReference type="SUPFAM" id="SSF55874">
    <property type="entry name" value="ATPase domain of HSP90 chaperone/DNA topoisomerase II/histidine kinase"/>
    <property type="match status" value="1"/>
</dbReference>
<evidence type="ECO:0000256" key="5">
    <source>
        <dbReference type="ARBA" id="ARBA00022777"/>
    </source>
</evidence>
<dbReference type="CDD" id="cd00082">
    <property type="entry name" value="HisKA"/>
    <property type="match status" value="1"/>
</dbReference>
<dbReference type="InterPro" id="IPR003661">
    <property type="entry name" value="HisK_dim/P_dom"/>
</dbReference>
<dbReference type="SUPFAM" id="SSF55781">
    <property type="entry name" value="GAF domain-like"/>
    <property type="match status" value="2"/>
</dbReference>
<dbReference type="InterPro" id="IPR001610">
    <property type="entry name" value="PAC"/>
</dbReference>
<proteinExistence type="predicted"/>
<dbReference type="InterPro" id="IPR004358">
    <property type="entry name" value="Sig_transdc_His_kin-like_C"/>
</dbReference>
<keyword evidence="5" id="KW-0418">Kinase</keyword>
<evidence type="ECO:0000256" key="1">
    <source>
        <dbReference type="ARBA" id="ARBA00000085"/>
    </source>
</evidence>
<dbReference type="SUPFAM" id="SSF47384">
    <property type="entry name" value="Homodimeric domain of signal transducing histidine kinase"/>
    <property type="match status" value="1"/>
</dbReference>
<dbReference type="PROSITE" id="PS50113">
    <property type="entry name" value="PAC"/>
    <property type="match status" value="1"/>
</dbReference>
<dbReference type="Pfam" id="PF08448">
    <property type="entry name" value="PAS_4"/>
    <property type="match status" value="2"/>
</dbReference>
<dbReference type="InterPro" id="IPR001789">
    <property type="entry name" value="Sig_transdc_resp-reg_receiver"/>
</dbReference>
<dbReference type="InterPro" id="IPR052162">
    <property type="entry name" value="Sensor_kinase/Photoreceptor"/>
</dbReference>
<dbReference type="InterPro" id="IPR000700">
    <property type="entry name" value="PAS-assoc_C"/>
</dbReference>
<comment type="caution">
    <text evidence="11">The sequence shown here is derived from an EMBL/GenBank/DDBJ whole genome shotgun (WGS) entry which is preliminary data.</text>
</comment>
<dbReference type="FunFam" id="3.30.450.20:FF:000099">
    <property type="entry name" value="Sensory box sensor histidine kinase"/>
    <property type="match status" value="1"/>
</dbReference>
<dbReference type="InterPro" id="IPR000014">
    <property type="entry name" value="PAS"/>
</dbReference>
<protein>
    <recommendedName>
        <fullName evidence="2">histidine kinase</fullName>
        <ecNumber evidence="2">2.7.13.3</ecNumber>
    </recommendedName>
</protein>
<dbReference type="Gene3D" id="1.10.287.130">
    <property type="match status" value="1"/>
</dbReference>
<dbReference type="GO" id="GO:0000155">
    <property type="term" value="F:phosphorelay sensor kinase activity"/>
    <property type="evidence" value="ECO:0007669"/>
    <property type="project" value="InterPro"/>
</dbReference>
<feature type="domain" description="PAC" evidence="10">
    <location>
        <begin position="709"/>
        <end position="761"/>
    </location>
</feature>
<dbReference type="Pfam" id="PF00512">
    <property type="entry name" value="HisKA"/>
    <property type="match status" value="1"/>
</dbReference>
<evidence type="ECO:0000259" key="7">
    <source>
        <dbReference type="PROSITE" id="PS50109"/>
    </source>
</evidence>
<dbReference type="Pfam" id="PF08447">
    <property type="entry name" value="PAS_3"/>
    <property type="match status" value="1"/>
</dbReference>
<feature type="domain" description="Response regulatory" evidence="8">
    <location>
        <begin position="1151"/>
        <end position="1267"/>
    </location>
</feature>
<gene>
    <name evidence="11" type="ORF">ELI03_31820</name>
</gene>
<dbReference type="SMART" id="SM00448">
    <property type="entry name" value="REC"/>
    <property type="match status" value="1"/>
</dbReference>
<dbReference type="InterPro" id="IPR003018">
    <property type="entry name" value="GAF"/>
</dbReference>
<dbReference type="PANTHER" id="PTHR43304:SF1">
    <property type="entry name" value="PAC DOMAIN-CONTAINING PROTEIN"/>
    <property type="match status" value="1"/>
</dbReference>
<dbReference type="CDD" id="cd18161">
    <property type="entry name" value="REC_hyHK_blue-like"/>
    <property type="match status" value="1"/>
</dbReference>
<comment type="catalytic activity">
    <reaction evidence="1">
        <text>ATP + protein L-histidine = ADP + protein N-phospho-L-histidine.</text>
        <dbReference type="EC" id="2.7.13.3"/>
    </reaction>
</comment>
<dbReference type="Pfam" id="PF00072">
    <property type="entry name" value="Response_reg"/>
    <property type="match status" value="1"/>
</dbReference>